<evidence type="ECO:0000313" key="4">
    <source>
        <dbReference type="Proteomes" id="UP001320972"/>
    </source>
</evidence>
<dbReference type="EMBL" id="JAOPKA010000003">
    <property type="protein sequence ID" value="MCU4741218.1"/>
    <property type="molecule type" value="Genomic_DNA"/>
</dbReference>
<dbReference type="AlphaFoldDB" id="A0AAP3E198"/>
<keyword evidence="1" id="KW-1133">Transmembrane helix</keyword>
<feature type="transmembrane region" description="Helical" evidence="1">
    <location>
        <begin position="12"/>
        <end position="28"/>
    </location>
</feature>
<dbReference type="Proteomes" id="UP001320972">
    <property type="component" value="Unassembled WGS sequence"/>
</dbReference>
<evidence type="ECO:0000313" key="2">
    <source>
        <dbReference type="EMBL" id="MCU4741218.1"/>
    </source>
</evidence>
<keyword evidence="4" id="KW-1185">Reference proteome</keyword>
<evidence type="ECO:0000256" key="1">
    <source>
        <dbReference type="SAM" id="Phobius"/>
    </source>
</evidence>
<comment type="caution">
    <text evidence="2">The sequence shown here is derived from an EMBL/GenBank/DDBJ whole genome shotgun (WGS) entry which is preliminary data.</text>
</comment>
<reference evidence="2 4" key="1">
    <citation type="submission" date="2022-09" db="EMBL/GenBank/DDBJ databases">
        <title>Enrichment on poylsaccharides allowed isolation of novel metabolic and taxonomic groups of Haloarchaea.</title>
        <authorList>
            <person name="Sorokin D.Y."/>
            <person name="Elcheninov A.G."/>
            <person name="Khizhniak T.V."/>
            <person name="Kolganova T.V."/>
            <person name="Kublanov I.V."/>
        </authorList>
    </citation>
    <scope>NUCLEOTIDE SEQUENCE</scope>
    <source>
        <strain evidence="3 4">AArc-m2/3/4</strain>
        <strain evidence="2">AArc-xg1-1</strain>
    </source>
</reference>
<sequence>MDADQSSLLFDPWRGIWALVLALSLALFSRSGTLETVPELLGSVALGFGVSYLVFTVMRLVSSRIWNRPSGEQ</sequence>
<protein>
    <submittedName>
        <fullName evidence="2">Uncharacterized protein</fullName>
    </submittedName>
</protein>
<keyword evidence="1" id="KW-0472">Membrane</keyword>
<dbReference type="RefSeq" id="WP_338003047.1">
    <property type="nucleotide sequence ID" value="NZ_JAOPKA010000003.1"/>
</dbReference>
<organism evidence="2 5">
    <name type="scientific">Natronoglomus mannanivorans</name>
    <dbReference type="NCBI Taxonomy" id="2979990"/>
    <lineage>
        <taxon>Archaea</taxon>
        <taxon>Methanobacteriati</taxon>
        <taxon>Methanobacteriota</taxon>
        <taxon>Stenosarchaea group</taxon>
        <taxon>Halobacteria</taxon>
        <taxon>Halobacteriales</taxon>
        <taxon>Natrialbaceae</taxon>
        <taxon>Natronoglomus</taxon>
    </lineage>
</organism>
<evidence type="ECO:0000313" key="3">
    <source>
        <dbReference type="EMBL" id="MCU4972369.1"/>
    </source>
</evidence>
<proteinExistence type="predicted"/>
<gene>
    <name evidence="3" type="ORF">OB955_06415</name>
    <name evidence="2" type="ORF">OB960_07370</name>
</gene>
<name>A0AAP3E198_9EURY</name>
<dbReference type="EMBL" id="JAOPKB010000002">
    <property type="protein sequence ID" value="MCU4972369.1"/>
    <property type="molecule type" value="Genomic_DNA"/>
</dbReference>
<dbReference type="Proteomes" id="UP001321018">
    <property type="component" value="Unassembled WGS sequence"/>
</dbReference>
<evidence type="ECO:0000313" key="5">
    <source>
        <dbReference type="Proteomes" id="UP001321018"/>
    </source>
</evidence>
<feature type="transmembrane region" description="Helical" evidence="1">
    <location>
        <begin position="40"/>
        <end position="61"/>
    </location>
</feature>
<keyword evidence="1" id="KW-0812">Transmembrane</keyword>
<accession>A0AAP3E198</accession>